<gene>
    <name evidence="7" type="ORF">PMG71_02650</name>
</gene>
<evidence type="ECO:0000256" key="5">
    <source>
        <dbReference type="SAM" id="Phobius"/>
    </source>
</evidence>
<evidence type="ECO:0000256" key="3">
    <source>
        <dbReference type="ARBA" id="ARBA00022989"/>
    </source>
</evidence>
<feature type="transmembrane region" description="Helical" evidence="5">
    <location>
        <begin position="52"/>
        <end position="73"/>
    </location>
</feature>
<keyword evidence="1" id="KW-1003">Cell membrane</keyword>
<dbReference type="Pfam" id="PF06305">
    <property type="entry name" value="LapA_dom"/>
    <property type="match status" value="1"/>
</dbReference>
<comment type="caution">
    <text evidence="7">The sequence shown here is derived from an EMBL/GenBank/DDBJ whole genome shotgun (WGS) entry which is preliminary data.</text>
</comment>
<dbReference type="EMBL" id="JAQOSP010000014">
    <property type="protein sequence ID" value="MDJ1168321.1"/>
    <property type="molecule type" value="Genomic_DNA"/>
</dbReference>
<evidence type="ECO:0000313" key="7">
    <source>
        <dbReference type="EMBL" id="MDJ1168321.1"/>
    </source>
</evidence>
<evidence type="ECO:0000256" key="2">
    <source>
        <dbReference type="ARBA" id="ARBA00022692"/>
    </source>
</evidence>
<organism evidence="7 8">
    <name type="scientific">Roseofilum acuticapitatum BLCC-M154</name>
    <dbReference type="NCBI Taxonomy" id="3022444"/>
    <lineage>
        <taxon>Bacteria</taxon>
        <taxon>Bacillati</taxon>
        <taxon>Cyanobacteriota</taxon>
        <taxon>Cyanophyceae</taxon>
        <taxon>Desertifilales</taxon>
        <taxon>Desertifilaceae</taxon>
        <taxon>Roseofilum</taxon>
        <taxon>Roseofilum acuticapitatum</taxon>
    </lineage>
</organism>
<evidence type="ECO:0000256" key="4">
    <source>
        <dbReference type="ARBA" id="ARBA00023136"/>
    </source>
</evidence>
<keyword evidence="2 5" id="KW-0812">Transmembrane</keyword>
<dbReference type="RefSeq" id="WP_283752085.1">
    <property type="nucleotide sequence ID" value="NZ_JAQOSP010000014.1"/>
</dbReference>
<reference evidence="7 8" key="1">
    <citation type="submission" date="2023-01" db="EMBL/GenBank/DDBJ databases">
        <title>Novel diversity within Roseofilum (Cyanobacteria; Desertifilaceae) from marine benthic mats with descriptions of four novel species.</title>
        <authorList>
            <person name="Wang Y."/>
            <person name="Berthold D.E."/>
            <person name="Hu J."/>
            <person name="Lefler F.W."/>
            <person name="Laughinghouse H.D. IV."/>
        </authorList>
    </citation>
    <scope>NUCLEOTIDE SEQUENCE [LARGE SCALE GENOMIC DNA]</scope>
    <source>
        <strain evidence="7 8">BLCC-M154</strain>
    </source>
</reference>
<accession>A0ABT7APS4</accession>
<name>A0ABT7APS4_9CYAN</name>
<keyword evidence="3 5" id="KW-1133">Transmembrane helix</keyword>
<dbReference type="InterPro" id="IPR010445">
    <property type="entry name" value="LapA_dom"/>
</dbReference>
<sequence length="95" mass="10583">MILFPQYFLVMIARHLSLSLLLSFWISVIAILSVQNATPVSLNFLLFESVQIPVGILLAFSASLGLLAGLLILPWGRRERSPFSPPADLEDSQWD</sequence>
<evidence type="ECO:0000256" key="1">
    <source>
        <dbReference type="ARBA" id="ARBA00022475"/>
    </source>
</evidence>
<feature type="transmembrane region" description="Helical" evidence="5">
    <location>
        <begin position="7"/>
        <end position="32"/>
    </location>
</feature>
<dbReference type="Proteomes" id="UP001235303">
    <property type="component" value="Unassembled WGS sequence"/>
</dbReference>
<evidence type="ECO:0000313" key="8">
    <source>
        <dbReference type="Proteomes" id="UP001235303"/>
    </source>
</evidence>
<keyword evidence="4 5" id="KW-0472">Membrane</keyword>
<proteinExistence type="predicted"/>
<feature type="domain" description="Lipopolysaccharide assembly protein A" evidence="6">
    <location>
        <begin position="35"/>
        <end position="73"/>
    </location>
</feature>
<evidence type="ECO:0000259" key="6">
    <source>
        <dbReference type="Pfam" id="PF06305"/>
    </source>
</evidence>
<protein>
    <submittedName>
        <fullName evidence="7">Lipopolysaccharide assembly protein LapA domain-containing protein</fullName>
    </submittedName>
</protein>
<keyword evidence="8" id="KW-1185">Reference proteome</keyword>